<evidence type="ECO:0000313" key="1">
    <source>
        <dbReference type="EMBL" id="CEK69561.1"/>
    </source>
</evidence>
<dbReference type="AlphaFoldDB" id="A0A0B6ZP01"/>
<name>A0A0B6ZP01_9EUPU</name>
<accession>A0A0B6ZP01</accession>
<organism evidence="1">
    <name type="scientific">Arion vulgaris</name>
    <dbReference type="NCBI Taxonomy" id="1028688"/>
    <lineage>
        <taxon>Eukaryota</taxon>
        <taxon>Metazoa</taxon>
        <taxon>Spiralia</taxon>
        <taxon>Lophotrochozoa</taxon>
        <taxon>Mollusca</taxon>
        <taxon>Gastropoda</taxon>
        <taxon>Heterobranchia</taxon>
        <taxon>Euthyneura</taxon>
        <taxon>Panpulmonata</taxon>
        <taxon>Eupulmonata</taxon>
        <taxon>Stylommatophora</taxon>
        <taxon>Helicina</taxon>
        <taxon>Arionoidea</taxon>
        <taxon>Arionidae</taxon>
        <taxon>Arion</taxon>
    </lineage>
</organism>
<proteinExistence type="predicted"/>
<reference evidence="1" key="1">
    <citation type="submission" date="2014-12" db="EMBL/GenBank/DDBJ databases">
        <title>Insight into the proteome of Arion vulgaris.</title>
        <authorList>
            <person name="Aradska J."/>
            <person name="Bulat T."/>
            <person name="Smidak R."/>
            <person name="Sarate P."/>
            <person name="Gangsoo J."/>
            <person name="Sialana F."/>
            <person name="Bilban M."/>
            <person name="Lubec G."/>
        </authorList>
    </citation>
    <scope>NUCLEOTIDE SEQUENCE</scope>
    <source>
        <tissue evidence="1">Skin</tissue>
    </source>
</reference>
<sequence length="60" mass="7028">MNPLRKEHRSETNNHAKMYGTLDELTKSNIHPEYTLSIILQNIGKAVTHYCIIEIRYLKS</sequence>
<gene>
    <name evidence="1" type="primary">ORF70670</name>
</gene>
<feature type="non-terminal residue" evidence="1">
    <location>
        <position position="60"/>
    </location>
</feature>
<protein>
    <submittedName>
        <fullName evidence="1">Uncharacterized protein</fullName>
    </submittedName>
</protein>
<dbReference type="EMBL" id="HACG01022696">
    <property type="protein sequence ID" value="CEK69561.1"/>
    <property type="molecule type" value="Transcribed_RNA"/>
</dbReference>